<dbReference type="PANTHER" id="PTHR22931:SF9">
    <property type="entry name" value="PYRUVATE, PHOSPHATE DIKINASE 1, CHLOROPLASTIC"/>
    <property type="match status" value="1"/>
</dbReference>
<dbReference type="SUPFAM" id="SSF51621">
    <property type="entry name" value="Phosphoenolpyruvate/pyruvate domain"/>
    <property type="match status" value="1"/>
</dbReference>
<feature type="domain" description="PEP-utilising enzyme C-terminal" evidence="3">
    <location>
        <begin position="2"/>
        <end position="328"/>
    </location>
</feature>
<proteinExistence type="predicted"/>
<organism evidence="4 5">
    <name type="scientific">Staphylococcus succinus</name>
    <dbReference type="NCBI Taxonomy" id="61015"/>
    <lineage>
        <taxon>Bacteria</taxon>
        <taxon>Bacillati</taxon>
        <taxon>Bacillota</taxon>
        <taxon>Bacilli</taxon>
        <taxon>Bacillales</taxon>
        <taxon>Staphylococcaceae</taxon>
        <taxon>Staphylococcus</taxon>
    </lineage>
</organism>
<dbReference type="Proteomes" id="UP000240859">
    <property type="component" value="Unassembled WGS sequence"/>
</dbReference>
<dbReference type="GO" id="GO:0050242">
    <property type="term" value="F:pyruvate, phosphate dikinase activity"/>
    <property type="evidence" value="ECO:0007669"/>
    <property type="project" value="UniProtKB-EC"/>
</dbReference>
<dbReference type="EMBL" id="PZFR01000129">
    <property type="protein sequence ID" value="PTI66174.1"/>
    <property type="molecule type" value="Genomic_DNA"/>
</dbReference>
<keyword evidence="4" id="KW-0670">Pyruvate</keyword>
<feature type="non-terminal residue" evidence="4">
    <location>
        <position position="1"/>
    </location>
</feature>
<dbReference type="InterPro" id="IPR010121">
    <property type="entry name" value="Pyruvate_phosphate_dikinase"/>
</dbReference>
<dbReference type="Pfam" id="PF02896">
    <property type="entry name" value="PEP-utilizers_C"/>
    <property type="match status" value="1"/>
</dbReference>
<keyword evidence="4" id="KW-0808">Transferase</keyword>
<evidence type="ECO:0000259" key="3">
    <source>
        <dbReference type="Pfam" id="PF02896"/>
    </source>
</evidence>
<evidence type="ECO:0000256" key="2">
    <source>
        <dbReference type="ARBA" id="ARBA00032883"/>
    </source>
</evidence>
<evidence type="ECO:0000313" key="5">
    <source>
        <dbReference type="Proteomes" id="UP000240859"/>
    </source>
</evidence>
<dbReference type="InterPro" id="IPR000121">
    <property type="entry name" value="PEP_util_C"/>
</dbReference>
<gene>
    <name evidence="4" type="ORF">BU057_12465</name>
</gene>
<comment type="caution">
    <text evidence="4">The sequence shown here is derived from an EMBL/GenBank/DDBJ whole genome shotgun (WGS) entry which is preliminary data.</text>
</comment>
<dbReference type="RefSeq" id="WP_338133298.1">
    <property type="nucleotide sequence ID" value="NZ_PZFR01000129.1"/>
</dbReference>
<evidence type="ECO:0000256" key="1">
    <source>
        <dbReference type="ARBA" id="ARBA00020138"/>
    </source>
</evidence>
<name>A0ABX5IKR8_9STAP</name>
<dbReference type="InterPro" id="IPR015813">
    <property type="entry name" value="Pyrv/PenolPyrv_kinase-like_dom"/>
</dbReference>
<dbReference type="Gene3D" id="3.20.20.60">
    <property type="entry name" value="Phosphoenolpyruvate-binding domains"/>
    <property type="match status" value="1"/>
</dbReference>
<dbReference type="InterPro" id="IPR023151">
    <property type="entry name" value="PEP_util_CS"/>
</dbReference>
<dbReference type="PROSITE" id="PS00742">
    <property type="entry name" value="PEP_ENZYMES_2"/>
    <property type="match status" value="1"/>
</dbReference>
<sequence>AETPQDIQAGYQFGATGIGLVRTEHMFFGPERLVEMRRFILSDTREKRIEALNQIREYQTEDFEEILRLSGSRPTIIRLLDPPLHEFLPKSEEEKAVVAKQLNVSGRTLTQYIESLEEVNPMLGHRGCRLAITYPELYIMQTEAIIKSALYLKSQGIHCQPEIMIPLVSTVSEFTILKNQINERIETLFEEHGESLHYLIGTMIETPRACLIAGDLARECDFFSFGTNDLTQLTFGFSRDDAGKFIGAYAEQGILDTDPFQTLDQHGVGQLVKTATEQAKAINPTIKIGVCGELGGDHKSIQYFNTLDIDYVSCSPFRVSGALLSTAQSEVKGGRLRV</sequence>
<dbReference type="PANTHER" id="PTHR22931">
    <property type="entry name" value="PHOSPHOENOLPYRUVATE DIKINASE-RELATED"/>
    <property type="match status" value="1"/>
</dbReference>
<evidence type="ECO:0000313" key="4">
    <source>
        <dbReference type="EMBL" id="PTI66174.1"/>
    </source>
</evidence>
<keyword evidence="5" id="KW-1185">Reference proteome</keyword>
<dbReference type="InterPro" id="IPR040442">
    <property type="entry name" value="Pyrv_kinase-like_dom_sf"/>
</dbReference>
<reference evidence="4 5" key="1">
    <citation type="journal article" date="2016" name="Front. Microbiol.">
        <title>Comprehensive Phylogenetic Analysis of Bovine Non-aureus Staphylococci Species Based on Whole-Genome Sequencing.</title>
        <authorList>
            <person name="Naushad S."/>
            <person name="Barkema H.W."/>
            <person name="Luby C."/>
            <person name="Condas L.A."/>
            <person name="Nobrega D.B."/>
            <person name="Carson D.A."/>
            <person name="De Buck J."/>
        </authorList>
    </citation>
    <scope>NUCLEOTIDE SEQUENCE [LARGE SCALE GENOMIC DNA]</scope>
    <source>
        <strain evidence="4 5">SNUC 1084</strain>
    </source>
</reference>
<protein>
    <recommendedName>
        <fullName evidence="1">Pyruvate, phosphate dikinase</fullName>
    </recommendedName>
    <alternativeName>
        <fullName evidence="2">Pyruvate, orthophosphate dikinase</fullName>
    </alternativeName>
</protein>
<accession>A0ABX5IKR8</accession>